<protein>
    <recommendedName>
        <fullName evidence="4">Lipoprotein</fullName>
    </recommendedName>
</protein>
<comment type="caution">
    <text evidence="2">The sequence shown here is derived from an EMBL/GenBank/DDBJ whole genome shotgun (WGS) entry which is preliminary data.</text>
</comment>
<reference evidence="2 3" key="1">
    <citation type="submission" date="2019-07" db="EMBL/GenBank/DDBJ databases">
        <title>Whole genome shotgun sequence of Reyranella soli NBRC 108950.</title>
        <authorList>
            <person name="Hosoyama A."/>
            <person name="Uohara A."/>
            <person name="Ohji S."/>
            <person name="Ichikawa N."/>
        </authorList>
    </citation>
    <scope>NUCLEOTIDE SEQUENCE [LARGE SCALE GENOMIC DNA]</scope>
    <source>
        <strain evidence="2 3">NBRC 108950</strain>
    </source>
</reference>
<dbReference type="RefSeq" id="WP_147146105.1">
    <property type="nucleotide sequence ID" value="NZ_BKAJ01000011.1"/>
</dbReference>
<evidence type="ECO:0008006" key="4">
    <source>
        <dbReference type="Google" id="ProtNLM"/>
    </source>
</evidence>
<feature type="chain" id="PRO_5022184778" description="Lipoprotein" evidence="1">
    <location>
        <begin position="25"/>
        <end position="166"/>
    </location>
</feature>
<keyword evidence="1" id="KW-0732">Signal</keyword>
<evidence type="ECO:0000313" key="2">
    <source>
        <dbReference type="EMBL" id="GEP53448.1"/>
    </source>
</evidence>
<accession>A0A512N375</accession>
<proteinExistence type="predicted"/>
<keyword evidence="3" id="KW-1185">Reference proteome</keyword>
<gene>
    <name evidence="2" type="ORF">RSO01_06140</name>
</gene>
<dbReference type="EMBL" id="BKAJ01000011">
    <property type="protein sequence ID" value="GEP53448.1"/>
    <property type="molecule type" value="Genomic_DNA"/>
</dbReference>
<dbReference type="Proteomes" id="UP000321058">
    <property type="component" value="Unassembled WGS sequence"/>
</dbReference>
<feature type="signal peptide" evidence="1">
    <location>
        <begin position="1"/>
        <end position="24"/>
    </location>
</feature>
<evidence type="ECO:0000256" key="1">
    <source>
        <dbReference type="SAM" id="SignalP"/>
    </source>
</evidence>
<sequence>MNQNKNVSARRSLLLAALTLPAGACTTSGLFGQNQSQPRYTLSPRGDRLVLWIQKSGKDNMLAPEALALMGITNEGRDIPVRQIAQQDGSDRFVVSLTNIRKIHDLVFMRRQGDVLLLHLSDTKFTRLASVRYPRDGKPSVITDTTFAENDFQQQIAFWFRAMPGR</sequence>
<organism evidence="2 3">
    <name type="scientific">Reyranella soli</name>
    <dbReference type="NCBI Taxonomy" id="1230389"/>
    <lineage>
        <taxon>Bacteria</taxon>
        <taxon>Pseudomonadati</taxon>
        <taxon>Pseudomonadota</taxon>
        <taxon>Alphaproteobacteria</taxon>
        <taxon>Hyphomicrobiales</taxon>
        <taxon>Reyranellaceae</taxon>
        <taxon>Reyranella</taxon>
    </lineage>
</organism>
<name>A0A512N375_9HYPH</name>
<evidence type="ECO:0000313" key="3">
    <source>
        <dbReference type="Proteomes" id="UP000321058"/>
    </source>
</evidence>
<dbReference type="AlphaFoldDB" id="A0A512N375"/>
<dbReference type="OrthoDB" id="7375560at2"/>